<evidence type="ECO:0000256" key="8">
    <source>
        <dbReference type="PIRSR" id="PIRSR633697-1"/>
    </source>
</evidence>
<evidence type="ECO:0000256" key="9">
    <source>
        <dbReference type="RuleBase" id="RU004328"/>
    </source>
</evidence>
<protein>
    <recommendedName>
        <fullName evidence="10">Reverse transcriptase domain-containing protein</fullName>
    </recommendedName>
</protein>
<feature type="active site" evidence="8">
    <location>
        <position position="408"/>
    </location>
</feature>
<evidence type="ECO:0000256" key="2">
    <source>
        <dbReference type="ARBA" id="ARBA00022722"/>
    </source>
</evidence>
<dbReference type="FunFam" id="3.90.730.10:FF:000003">
    <property type="entry name" value="Ribonuclease 3"/>
    <property type="match status" value="1"/>
</dbReference>
<sequence length="514" mass="58623">MLIRTGFTEKWRKWIQECLRSSSISILINGSPTKEFLVGKGIRQGDLLSPFLFLIVAEGLNGLVSSTVEKKLYKGVTVGNGDTMDRHLQFANDTTFFDEATDENIRVVKRIMRTFELASGLKINFTKTKNKEGLWKKVIIERLGGGGNHWLDWVKGNRGVGLIWWRDVCRLDSLDGESGGWLIEGFRIKIGKGKRISFWWDHWCGEGCLANRFPRLCLLSTSKENMCYQMGNANDGSWKWNLKWRRNLYDWEANEAIELQKMIEEVKILEGGLDMWEWIHDKDGNYSAKTAYSLLTMEQGKSNEYLTVLCVPRDFDFFYLVQQWPGSYCDTKKACCYPTTGKPNADFFIHGLWPNYKDGTYPQNCDPESSFDPSQISDLRSSLQKNWPTLACPSGDGTSFWSHEWEKHGTCSELNQHDYFDTTLNLKQQTSLLKALKSVGINPNGGFYSLSSIKDGIKTAVGYTPWIECNTDPLGNSQLYQVYLCVDTSGSNLIECPVFPRGRKCGSEIEFPSF</sequence>
<keyword evidence="5" id="KW-1015">Disulfide bond</keyword>
<dbReference type="SUPFAM" id="SSF55895">
    <property type="entry name" value="Ribonuclease Rh-like"/>
    <property type="match status" value="1"/>
</dbReference>
<proteinExistence type="inferred from homology"/>
<comment type="function">
    <text evidence="7">May remobilize phosphate, particularly when cells senesce or when phosphate becomes limiting.</text>
</comment>
<dbReference type="InterPro" id="IPR000477">
    <property type="entry name" value="RT_dom"/>
</dbReference>
<dbReference type="GO" id="GO:0005576">
    <property type="term" value="C:extracellular region"/>
    <property type="evidence" value="ECO:0007669"/>
    <property type="project" value="TreeGrafter"/>
</dbReference>
<feature type="active site" evidence="8">
    <location>
        <position position="350"/>
    </location>
</feature>
<dbReference type="Gene3D" id="3.90.730.10">
    <property type="entry name" value="Ribonuclease T2-like"/>
    <property type="match status" value="1"/>
</dbReference>
<dbReference type="InterPro" id="IPR033130">
    <property type="entry name" value="RNase_T2_His_AS_2"/>
</dbReference>
<feature type="active site" evidence="8">
    <location>
        <position position="404"/>
    </location>
</feature>
<keyword evidence="12" id="KW-1185">Reference proteome</keyword>
<dbReference type="Pfam" id="PF00078">
    <property type="entry name" value="RVT_1"/>
    <property type="match status" value="1"/>
</dbReference>
<dbReference type="InterPro" id="IPR001568">
    <property type="entry name" value="RNase_T2-like"/>
</dbReference>
<dbReference type="AlphaFoldDB" id="A0AAV5KCP2"/>
<feature type="domain" description="Reverse transcriptase" evidence="10">
    <location>
        <begin position="11"/>
        <end position="130"/>
    </location>
</feature>
<dbReference type="CDD" id="cd01061">
    <property type="entry name" value="RNase_T2_euk"/>
    <property type="match status" value="1"/>
</dbReference>
<dbReference type="GO" id="GO:0033897">
    <property type="term" value="F:ribonuclease T2 activity"/>
    <property type="evidence" value="ECO:0007669"/>
    <property type="project" value="InterPro"/>
</dbReference>
<keyword evidence="4" id="KW-0378">Hydrolase</keyword>
<keyword evidence="6" id="KW-0456">Lyase</keyword>
<evidence type="ECO:0000256" key="5">
    <source>
        <dbReference type="ARBA" id="ARBA00023157"/>
    </source>
</evidence>
<dbReference type="EMBL" id="BPVZ01000060">
    <property type="protein sequence ID" value="GKV22348.1"/>
    <property type="molecule type" value="Genomic_DNA"/>
</dbReference>
<evidence type="ECO:0000256" key="3">
    <source>
        <dbReference type="ARBA" id="ARBA00022759"/>
    </source>
</evidence>
<evidence type="ECO:0000259" key="10">
    <source>
        <dbReference type="Pfam" id="PF00078"/>
    </source>
</evidence>
<dbReference type="PROSITE" id="PS00531">
    <property type="entry name" value="RNASE_T2_2"/>
    <property type="match status" value="1"/>
</dbReference>
<evidence type="ECO:0000313" key="11">
    <source>
        <dbReference type="EMBL" id="GKV22348.1"/>
    </source>
</evidence>
<dbReference type="GO" id="GO:0003723">
    <property type="term" value="F:RNA binding"/>
    <property type="evidence" value="ECO:0007669"/>
    <property type="project" value="InterPro"/>
</dbReference>
<dbReference type="Proteomes" id="UP001054252">
    <property type="component" value="Unassembled WGS sequence"/>
</dbReference>
<dbReference type="GO" id="GO:0006401">
    <property type="term" value="P:RNA catabolic process"/>
    <property type="evidence" value="ECO:0007669"/>
    <property type="project" value="TreeGrafter"/>
</dbReference>
<dbReference type="GO" id="GO:0016787">
    <property type="term" value="F:hydrolase activity"/>
    <property type="evidence" value="ECO:0007669"/>
    <property type="project" value="UniProtKB-KW"/>
</dbReference>
<evidence type="ECO:0000256" key="1">
    <source>
        <dbReference type="ARBA" id="ARBA00007469"/>
    </source>
</evidence>
<evidence type="ECO:0000256" key="7">
    <source>
        <dbReference type="ARBA" id="ARBA00054578"/>
    </source>
</evidence>
<dbReference type="InterPro" id="IPR033697">
    <property type="entry name" value="Ribonuclease_T2_eukaryotic"/>
</dbReference>
<dbReference type="PANTHER" id="PTHR11240:SF72">
    <property type="entry name" value="RIBONUCLEASE 1"/>
    <property type="match status" value="1"/>
</dbReference>
<dbReference type="Pfam" id="PF00445">
    <property type="entry name" value="Ribonuclease_T2"/>
    <property type="match status" value="1"/>
</dbReference>
<keyword evidence="2" id="KW-0540">Nuclease</keyword>
<dbReference type="InterPro" id="IPR036430">
    <property type="entry name" value="RNase_T2-like_sf"/>
</dbReference>
<organism evidence="11 12">
    <name type="scientific">Rubroshorea leprosula</name>
    <dbReference type="NCBI Taxonomy" id="152421"/>
    <lineage>
        <taxon>Eukaryota</taxon>
        <taxon>Viridiplantae</taxon>
        <taxon>Streptophyta</taxon>
        <taxon>Embryophyta</taxon>
        <taxon>Tracheophyta</taxon>
        <taxon>Spermatophyta</taxon>
        <taxon>Magnoliopsida</taxon>
        <taxon>eudicotyledons</taxon>
        <taxon>Gunneridae</taxon>
        <taxon>Pentapetalae</taxon>
        <taxon>rosids</taxon>
        <taxon>malvids</taxon>
        <taxon>Malvales</taxon>
        <taxon>Dipterocarpaceae</taxon>
        <taxon>Rubroshorea</taxon>
    </lineage>
</organism>
<name>A0AAV5KCP2_9ROSI</name>
<dbReference type="PROSITE" id="PS00530">
    <property type="entry name" value="RNASE_T2_1"/>
    <property type="match status" value="1"/>
</dbReference>
<evidence type="ECO:0000313" key="12">
    <source>
        <dbReference type="Proteomes" id="UP001054252"/>
    </source>
</evidence>
<comment type="similarity">
    <text evidence="1 9">Belongs to the RNase T2 family.</text>
</comment>
<gene>
    <name evidence="11" type="ORF">SLEP1_g32228</name>
</gene>
<evidence type="ECO:0000256" key="6">
    <source>
        <dbReference type="ARBA" id="ARBA00023239"/>
    </source>
</evidence>
<dbReference type="InterPro" id="IPR018188">
    <property type="entry name" value="RNase_T2_His_AS_1"/>
</dbReference>
<dbReference type="PANTHER" id="PTHR11240">
    <property type="entry name" value="RIBONUCLEASE T2"/>
    <property type="match status" value="1"/>
</dbReference>
<accession>A0AAV5KCP2</accession>
<keyword evidence="3" id="KW-0255">Endonuclease</keyword>
<evidence type="ECO:0000256" key="4">
    <source>
        <dbReference type="ARBA" id="ARBA00022801"/>
    </source>
</evidence>
<reference evidence="11 12" key="1">
    <citation type="journal article" date="2021" name="Commun. Biol.">
        <title>The genome of Shorea leprosula (Dipterocarpaceae) highlights the ecological relevance of drought in aseasonal tropical rainforests.</title>
        <authorList>
            <person name="Ng K.K.S."/>
            <person name="Kobayashi M.J."/>
            <person name="Fawcett J.A."/>
            <person name="Hatakeyama M."/>
            <person name="Paape T."/>
            <person name="Ng C.H."/>
            <person name="Ang C.C."/>
            <person name="Tnah L.H."/>
            <person name="Lee C.T."/>
            <person name="Nishiyama T."/>
            <person name="Sese J."/>
            <person name="O'Brien M.J."/>
            <person name="Copetti D."/>
            <person name="Mohd Noor M.I."/>
            <person name="Ong R.C."/>
            <person name="Putra M."/>
            <person name="Sireger I.Z."/>
            <person name="Indrioko S."/>
            <person name="Kosugi Y."/>
            <person name="Izuno A."/>
            <person name="Isagi Y."/>
            <person name="Lee S.L."/>
            <person name="Shimizu K.K."/>
        </authorList>
    </citation>
    <scope>NUCLEOTIDE SEQUENCE [LARGE SCALE GENOMIC DNA]</scope>
    <source>
        <strain evidence="11">214</strain>
    </source>
</reference>
<comment type="caution">
    <text evidence="11">The sequence shown here is derived from an EMBL/GenBank/DDBJ whole genome shotgun (WGS) entry which is preliminary data.</text>
</comment>